<name>A0A2K3E3U0_CHLRE</name>
<proteinExistence type="predicted"/>
<dbReference type="GeneID" id="5720487"/>
<sequence length="81" mass="8905">MISPALQSIHNLKTDTARWMPVMNATFPGQLYGDAQATSTTSSIVTAAQCHHRFNRSTPCQPARQTVLRRTDKPCGADPLH</sequence>
<protein>
    <submittedName>
        <fullName evidence="1">Uncharacterized protein</fullName>
    </submittedName>
</protein>
<dbReference type="Gramene" id="PNW87460">
    <property type="protein sequence ID" value="PNW87460"/>
    <property type="gene ID" value="CHLRE_02g144734v5"/>
</dbReference>
<dbReference type="AlphaFoldDB" id="A0A2K3E3U0"/>
<dbReference type="EMBL" id="CM008963">
    <property type="protein sequence ID" value="PNW87460.1"/>
    <property type="molecule type" value="Genomic_DNA"/>
</dbReference>
<dbReference type="PaxDb" id="3055-EDP02026"/>
<gene>
    <name evidence="1" type="ORF">CHLRE_02g144734v5</name>
</gene>
<evidence type="ECO:0000313" key="1">
    <source>
        <dbReference type="EMBL" id="PNW87460.1"/>
    </source>
</evidence>
<evidence type="ECO:0000313" key="2">
    <source>
        <dbReference type="Proteomes" id="UP000006906"/>
    </source>
</evidence>
<dbReference type="RefSeq" id="XP_042927744.1">
    <property type="nucleotide sequence ID" value="XM_043060287.1"/>
</dbReference>
<dbReference type="Proteomes" id="UP000006906">
    <property type="component" value="Chromosome 2"/>
</dbReference>
<reference evidence="1 2" key="1">
    <citation type="journal article" date="2007" name="Science">
        <title>The Chlamydomonas genome reveals the evolution of key animal and plant functions.</title>
        <authorList>
            <person name="Merchant S.S."/>
            <person name="Prochnik S.E."/>
            <person name="Vallon O."/>
            <person name="Harris E.H."/>
            <person name="Karpowicz S.J."/>
            <person name="Witman G.B."/>
            <person name="Terry A."/>
            <person name="Salamov A."/>
            <person name="Fritz-Laylin L.K."/>
            <person name="Marechal-Drouard L."/>
            <person name="Marshall W.F."/>
            <person name="Qu L.H."/>
            <person name="Nelson D.R."/>
            <person name="Sanderfoot A.A."/>
            <person name="Spalding M.H."/>
            <person name="Kapitonov V.V."/>
            <person name="Ren Q."/>
            <person name="Ferris P."/>
            <person name="Lindquist E."/>
            <person name="Shapiro H."/>
            <person name="Lucas S.M."/>
            <person name="Grimwood J."/>
            <person name="Schmutz J."/>
            <person name="Cardol P."/>
            <person name="Cerutti H."/>
            <person name="Chanfreau G."/>
            <person name="Chen C.L."/>
            <person name="Cognat V."/>
            <person name="Croft M.T."/>
            <person name="Dent R."/>
            <person name="Dutcher S."/>
            <person name="Fernandez E."/>
            <person name="Fukuzawa H."/>
            <person name="Gonzalez-Ballester D."/>
            <person name="Gonzalez-Halphen D."/>
            <person name="Hallmann A."/>
            <person name="Hanikenne M."/>
            <person name="Hippler M."/>
            <person name="Inwood W."/>
            <person name="Jabbari K."/>
            <person name="Kalanon M."/>
            <person name="Kuras R."/>
            <person name="Lefebvre P.A."/>
            <person name="Lemaire S.D."/>
            <person name="Lobanov A.V."/>
            <person name="Lohr M."/>
            <person name="Manuell A."/>
            <person name="Meier I."/>
            <person name="Mets L."/>
            <person name="Mittag M."/>
            <person name="Mittelmeier T."/>
            <person name="Moroney J.V."/>
            <person name="Moseley J."/>
            <person name="Napoli C."/>
            <person name="Nedelcu A.M."/>
            <person name="Niyogi K."/>
            <person name="Novoselov S.V."/>
            <person name="Paulsen I.T."/>
            <person name="Pazour G."/>
            <person name="Purton S."/>
            <person name="Ral J.P."/>
            <person name="Riano-Pachon D.M."/>
            <person name="Riekhof W."/>
            <person name="Rymarquis L."/>
            <person name="Schroda M."/>
            <person name="Stern D."/>
            <person name="Umen J."/>
            <person name="Willows R."/>
            <person name="Wilson N."/>
            <person name="Zimmer S.L."/>
            <person name="Allmer J."/>
            <person name="Balk J."/>
            <person name="Bisova K."/>
            <person name="Chen C.J."/>
            <person name="Elias M."/>
            <person name="Gendler K."/>
            <person name="Hauser C."/>
            <person name="Lamb M.R."/>
            <person name="Ledford H."/>
            <person name="Long J.C."/>
            <person name="Minagawa J."/>
            <person name="Page M.D."/>
            <person name="Pan J."/>
            <person name="Pootakham W."/>
            <person name="Roje S."/>
            <person name="Rose A."/>
            <person name="Stahlberg E."/>
            <person name="Terauchi A.M."/>
            <person name="Yang P."/>
            <person name="Ball S."/>
            <person name="Bowler C."/>
            <person name="Dieckmann C.L."/>
            <person name="Gladyshev V.N."/>
            <person name="Green P."/>
            <person name="Jorgensen R."/>
            <person name="Mayfield S."/>
            <person name="Mueller-Roeber B."/>
            <person name="Rajamani S."/>
            <person name="Sayre R.T."/>
            <person name="Brokstein P."/>
            <person name="Dubchak I."/>
            <person name="Goodstein D."/>
            <person name="Hornick L."/>
            <person name="Huang Y.W."/>
            <person name="Jhaveri J."/>
            <person name="Luo Y."/>
            <person name="Martinez D."/>
            <person name="Ngau W.C."/>
            <person name="Otillar B."/>
            <person name="Poliakov A."/>
            <person name="Porter A."/>
            <person name="Szajkowski L."/>
            <person name="Werner G."/>
            <person name="Zhou K."/>
            <person name="Grigoriev I.V."/>
            <person name="Rokhsar D.S."/>
            <person name="Grossman A.R."/>
        </authorList>
    </citation>
    <scope>NUCLEOTIDE SEQUENCE [LARGE SCALE GENOMIC DNA]</scope>
    <source>
        <strain evidence="2">CC-503</strain>
    </source>
</reference>
<dbReference type="KEGG" id="cre:CHLRE_02g144734v5"/>
<keyword evidence="2" id="KW-1185">Reference proteome</keyword>
<accession>A0A2K3E3U0</accession>
<dbReference type="InParanoid" id="A0A2K3E3U0"/>
<organism evidence="1 2">
    <name type="scientific">Chlamydomonas reinhardtii</name>
    <name type="common">Chlamydomonas smithii</name>
    <dbReference type="NCBI Taxonomy" id="3055"/>
    <lineage>
        <taxon>Eukaryota</taxon>
        <taxon>Viridiplantae</taxon>
        <taxon>Chlorophyta</taxon>
        <taxon>core chlorophytes</taxon>
        <taxon>Chlorophyceae</taxon>
        <taxon>CS clade</taxon>
        <taxon>Chlamydomonadales</taxon>
        <taxon>Chlamydomonadaceae</taxon>
        <taxon>Chlamydomonas</taxon>
    </lineage>
</organism>